<dbReference type="SUPFAM" id="SSF54427">
    <property type="entry name" value="NTF2-like"/>
    <property type="match status" value="1"/>
</dbReference>
<dbReference type="InterPro" id="IPR032710">
    <property type="entry name" value="NTF2-like_dom_sf"/>
</dbReference>
<dbReference type="Gene3D" id="3.10.450.50">
    <property type="match status" value="1"/>
</dbReference>
<dbReference type="EMBL" id="KQ965739">
    <property type="protein sequence ID" value="KXS19090.1"/>
    <property type="molecule type" value="Genomic_DNA"/>
</dbReference>
<name>A0A139AQR0_GONPJ</name>
<evidence type="ECO:0008006" key="3">
    <source>
        <dbReference type="Google" id="ProtNLM"/>
    </source>
</evidence>
<evidence type="ECO:0000313" key="2">
    <source>
        <dbReference type="Proteomes" id="UP000070544"/>
    </source>
</evidence>
<reference evidence="1 2" key="1">
    <citation type="journal article" date="2015" name="Genome Biol. Evol.">
        <title>Phylogenomic analyses indicate that early fungi evolved digesting cell walls of algal ancestors of land plants.</title>
        <authorList>
            <person name="Chang Y."/>
            <person name="Wang S."/>
            <person name="Sekimoto S."/>
            <person name="Aerts A.L."/>
            <person name="Choi C."/>
            <person name="Clum A."/>
            <person name="LaButti K.M."/>
            <person name="Lindquist E.A."/>
            <person name="Yee Ngan C."/>
            <person name="Ohm R.A."/>
            <person name="Salamov A.A."/>
            <person name="Grigoriev I.V."/>
            <person name="Spatafora J.W."/>
            <person name="Berbee M.L."/>
        </authorList>
    </citation>
    <scope>NUCLEOTIDE SEQUENCE [LARGE SCALE GENOMIC DNA]</scope>
    <source>
        <strain evidence="1 2">JEL478</strain>
    </source>
</reference>
<dbReference type="OrthoDB" id="2155522at2759"/>
<organism evidence="1 2">
    <name type="scientific">Gonapodya prolifera (strain JEL478)</name>
    <name type="common">Monoblepharis prolifera</name>
    <dbReference type="NCBI Taxonomy" id="1344416"/>
    <lineage>
        <taxon>Eukaryota</taxon>
        <taxon>Fungi</taxon>
        <taxon>Fungi incertae sedis</taxon>
        <taxon>Chytridiomycota</taxon>
        <taxon>Chytridiomycota incertae sedis</taxon>
        <taxon>Monoblepharidomycetes</taxon>
        <taxon>Monoblepharidales</taxon>
        <taxon>Gonapodyaceae</taxon>
        <taxon>Gonapodya</taxon>
    </lineage>
</organism>
<evidence type="ECO:0000313" key="1">
    <source>
        <dbReference type="EMBL" id="KXS19090.1"/>
    </source>
</evidence>
<dbReference type="Proteomes" id="UP000070544">
    <property type="component" value="Unassembled WGS sequence"/>
</dbReference>
<sequence>MRLVANGSDALKKLTAFLGNFTYKTGFIVSSGPTLAIRSRLARERVKMSVVGDIFRLEKGKIVEHWDVIQNEVPSNQTVSGFPTFDPAEHHNYRLSACYDEQTETRSMLLAPWGLNKFFNQFDLAVFDKFWDPVYLRHDPGIASGPASLRPSIKANANATAAANLTAAAGAGTANYITGFSLFKFYEHWDVAQIEVPANRTTSGLPMFDEEEFSLQFAY</sequence>
<gene>
    <name evidence="1" type="ORF">M427DRAFT_29083</name>
</gene>
<keyword evidence="2" id="KW-1185">Reference proteome</keyword>
<protein>
    <recommendedName>
        <fullName evidence="3">SnoaL-like domain-containing protein</fullName>
    </recommendedName>
</protein>
<dbReference type="AlphaFoldDB" id="A0A139AQR0"/>
<accession>A0A139AQR0</accession>
<proteinExistence type="predicted"/>